<dbReference type="PANTHER" id="PTHR46137">
    <property type="entry name" value="OS05G0310600 PROTEIN"/>
    <property type="match status" value="1"/>
</dbReference>
<dbReference type="PANTHER" id="PTHR46137:SF2">
    <property type="entry name" value="OS09G0526800 PROTEIN"/>
    <property type="match status" value="1"/>
</dbReference>
<name>A0A2U1K9Y8_ARTAN</name>
<dbReference type="Proteomes" id="UP000245207">
    <property type="component" value="Unassembled WGS sequence"/>
</dbReference>
<comment type="caution">
    <text evidence="2">The sequence shown here is derived from an EMBL/GenBank/DDBJ whole genome shotgun (WGS) entry which is preliminary data.</text>
</comment>
<keyword evidence="3" id="KW-1185">Reference proteome</keyword>
<organism evidence="2 3">
    <name type="scientific">Artemisia annua</name>
    <name type="common">Sweet wormwood</name>
    <dbReference type="NCBI Taxonomy" id="35608"/>
    <lineage>
        <taxon>Eukaryota</taxon>
        <taxon>Viridiplantae</taxon>
        <taxon>Streptophyta</taxon>
        <taxon>Embryophyta</taxon>
        <taxon>Tracheophyta</taxon>
        <taxon>Spermatophyta</taxon>
        <taxon>Magnoliopsida</taxon>
        <taxon>eudicotyledons</taxon>
        <taxon>Gunneridae</taxon>
        <taxon>Pentapetalae</taxon>
        <taxon>asterids</taxon>
        <taxon>campanulids</taxon>
        <taxon>Asterales</taxon>
        <taxon>Asteraceae</taxon>
        <taxon>Asteroideae</taxon>
        <taxon>Anthemideae</taxon>
        <taxon>Artemisiinae</taxon>
        <taxon>Artemisia</taxon>
    </lineage>
</organism>
<dbReference type="AlphaFoldDB" id="A0A2U1K9Y8"/>
<dbReference type="OrthoDB" id="421951at2759"/>
<dbReference type="STRING" id="35608.A0A2U1K9Y8"/>
<proteinExistence type="predicted"/>
<dbReference type="InterPro" id="IPR007053">
    <property type="entry name" value="LRAT_dom"/>
</dbReference>
<evidence type="ECO:0000313" key="3">
    <source>
        <dbReference type="Proteomes" id="UP000245207"/>
    </source>
</evidence>
<evidence type="ECO:0000259" key="1">
    <source>
        <dbReference type="PROSITE" id="PS51934"/>
    </source>
</evidence>
<dbReference type="EMBL" id="PKPP01027572">
    <property type="protein sequence ID" value="PWA28099.1"/>
    <property type="molecule type" value="Genomic_DNA"/>
</dbReference>
<reference evidence="2 3" key="1">
    <citation type="journal article" date="2018" name="Mol. Plant">
        <title>The genome of Artemisia annua provides insight into the evolution of Asteraceae family and artemisinin biosynthesis.</title>
        <authorList>
            <person name="Shen Q."/>
            <person name="Zhang L."/>
            <person name="Liao Z."/>
            <person name="Wang S."/>
            <person name="Yan T."/>
            <person name="Shi P."/>
            <person name="Liu M."/>
            <person name="Fu X."/>
            <person name="Pan Q."/>
            <person name="Wang Y."/>
            <person name="Lv Z."/>
            <person name="Lu X."/>
            <person name="Zhang F."/>
            <person name="Jiang W."/>
            <person name="Ma Y."/>
            <person name="Chen M."/>
            <person name="Hao X."/>
            <person name="Li L."/>
            <person name="Tang Y."/>
            <person name="Lv G."/>
            <person name="Zhou Y."/>
            <person name="Sun X."/>
            <person name="Brodelius P.E."/>
            <person name="Rose J.K.C."/>
            <person name="Tang K."/>
        </authorList>
    </citation>
    <scope>NUCLEOTIDE SEQUENCE [LARGE SCALE GENOMIC DNA]</scope>
    <source>
        <strain evidence="3">cv. Huhao1</strain>
        <tissue evidence="2">Leaf</tissue>
    </source>
</reference>
<evidence type="ECO:0000313" key="2">
    <source>
        <dbReference type="EMBL" id="PWA28099.1"/>
    </source>
</evidence>
<dbReference type="PROSITE" id="PS51934">
    <property type="entry name" value="LRAT"/>
    <property type="match status" value="1"/>
</dbReference>
<sequence>MVIHFNGPEKADSGPVWNISSDLSSSLTSYSALCFNSYDCGLLQPNTGGNSGSSLSMCSHYTSCNPNIPASCLCLSHCGYRQPDSGVIISCLNCFIHIGSLYRFQYGVGKLSYVSKIRGGTCTTAKSDPPEEVIKRAVYLLHHGFGSYDFRKNNCENFDLYCTTGLVIRGKFTTGSSGQVNFFTNAPWQSTLTLAVEKIVYNSVGMVSMAAITVGTYSWNRYKTDIGV</sequence>
<dbReference type="Pfam" id="PF04970">
    <property type="entry name" value="LRAT"/>
    <property type="match status" value="1"/>
</dbReference>
<dbReference type="Gene3D" id="3.90.1720.10">
    <property type="entry name" value="endopeptidase domain like (from Nostoc punctiforme)"/>
    <property type="match status" value="1"/>
</dbReference>
<accession>A0A2U1K9Y8</accession>
<protein>
    <submittedName>
        <fullName evidence="2">LRAT-like domain-containing protein</fullName>
    </submittedName>
</protein>
<gene>
    <name evidence="2" type="ORF">CTI12_AA628600</name>
</gene>
<feature type="domain" description="LRAT" evidence="1">
    <location>
        <begin position="1"/>
        <end position="171"/>
    </location>
</feature>